<dbReference type="AlphaFoldDB" id="A0AAE0Q6R0"/>
<gene>
    <name evidence="2" type="ORF">QTP70_002896</name>
</gene>
<feature type="compositionally biased region" description="Basic residues" evidence="1">
    <location>
        <begin position="55"/>
        <end position="69"/>
    </location>
</feature>
<reference evidence="2" key="1">
    <citation type="submission" date="2023-06" db="EMBL/GenBank/DDBJ databases">
        <title>Male Hemibagrus guttatus genome.</title>
        <authorList>
            <person name="Bian C."/>
        </authorList>
    </citation>
    <scope>NUCLEOTIDE SEQUENCE</scope>
    <source>
        <strain evidence="2">Male_cb2023</strain>
        <tissue evidence="2">Muscle</tissue>
    </source>
</reference>
<name>A0AAE0Q6R0_9TELE</name>
<proteinExistence type="predicted"/>
<evidence type="ECO:0000313" key="3">
    <source>
        <dbReference type="Proteomes" id="UP001274896"/>
    </source>
</evidence>
<evidence type="ECO:0000256" key="1">
    <source>
        <dbReference type="SAM" id="MobiDB-lite"/>
    </source>
</evidence>
<evidence type="ECO:0000313" key="2">
    <source>
        <dbReference type="EMBL" id="KAK3514058.1"/>
    </source>
</evidence>
<dbReference type="EMBL" id="JAUCMX010000021">
    <property type="protein sequence ID" value="KAK3514058.1"/>
    <property type="molecule type" value="Genomic_DNA"/>
</dbReference>
<accession>A0AAE0Q6R0</accession>
<comment type="caution">
    <text evidence="2">The sequence shown here is derived from an EMBL/GenBank/DDBJ whole genome shotgun (WGS) entry which is preliminary data.</text>
</comment>
<feature type="compositionally biased region" description="Polar residues" evidence="1">
    <location>
        <begin position="172"/>
        <end position="192"/>
    </location>
</feature>
<feature type="compositionally biased region" description="Polar residues" evidence="1">
    <location>
        <begin position="201"/>
        <end position="216"/>
    </location>
</feature>
<protein>
    <submittedName>
        <fullName evidence="2">Uncharacterized protein</fullName>
    </submittedName>
</protein>
<feature type="region of interest" description="Disordered" evidence="1">
    <location>
        <begin position="1"/>
        <end position="227"/>
    </location>
</feature>
<organism evidence="2 3">
    <name type="scientific">Hemibagrus guttatus</name>
    <dbReference type="NCBI Taxonomy" id="175788"/>
    <lineage>
        <taxon>Eukaryota</taxon>
        <taxon>Metazoa</taxon>
        <taxon>Chordata</taxon>
        <taxon>Craniata</taxon>
        <taxon>Vertebrata</taxon>
        <taxon>Euteleostomi</taxon>
        <taxon>Actinopterygii</taxon>
        <taxon>Neopterygii</taxon>
        <taxon>Teleostei</taxon>
        <taxon>Ostariophysi</taxon>
        <taxon>Siluriformes</taxon>
        <taxon>Bagridae</taxon>
        <taxon>Hemibagrus</taxon>
    </lineage>
</organism>
<keyword evidence="3" id="KW-1185">Reference proteome</keyword>
<feature type="compositionally biased region" description="Basic residues" evidence="1">
    <location>
        <begin position="1"/>
        <end position="11"/>
    </location>
</feature>
<dbReference type="Proteomes" id="UP001274896">
    <property type="component" value="Unassembled WGS sequence"/>
</dbReference>
<sequence>MSRRQRSHSRHSPGTLLAPIPDSPLRRSVSTFAPQRPPEVTVNDYILEKPAQERAHHHHHHHRCHHKREREKQRSLDRSPGGQPNSTGGTAADSAGNSSFQERGYDRGRSHERKHHSSTAEKQRYYSCDRYGSREHFPTKPAPASCATSPGEPQETTFTKQGSGWAKGSPVLLNSGSSTPSRGRRQLPQTPLTPRPAVTYRTANSSPVSSAVAQNTLPPPSPVMRISSEPYLRPQTTLLSPQQIVTLPPLSQHSLLGMPNGYHYIMGVSAGPGGSSDNIKRYYPEAEEEECCIG</sequence>
<feature type="compositionally biased region" description="Polar residues" evidence="1">
    <location>
        <begin position="82"/>
        <end position="101"/>
    </location>
</feature>